<dbReference type="RefSeq" id="WP_274373717.1">
    <property type="nucleotide sequence ID" value="NZ_CP072943.1"/>
</dbReference>
<dbReference type="InterPro" id="IPR001845">
    <property type="entry name" value="HTH_ArsR_DNA-bd_dom"/>
</dbReference>
<evidence type="ECO:0000313" key="6">
    <source>
        <dbReference type="Proteomes" id="UP000671879"/>
    </source>
</evidence>
<evidence type="ECO:0000313" key="5">
    <source>
        <dbReference type="EMBL" id="QTX32481.1"/>
    </source>
</evidence>
<dbReference type="SMART" id="SM00418">
    <property type="entry name" value="HTH_ARSR"/>
    <property type="match status" value="1"/>
</dbReference>
<dbReference type="Proteomes" id="UP000671879">
    <property type="component" value="Chromosome"/>
</dbReference>
<sequence length="106" mass="12013">MSDYLLERKVTIFKALAHPVRLAIAERLMEGERCVCEIAQWFPCDRTTISKHLAVLRNAGVITDRKEGLNVHYSLALTCLGRLSTCLDGAIRKEALESLRQIDDRD</sequence>
<dbReference type="InterPro" id="IPR051081">
    <property type="entry name" value="HTH_MetalResp_TranReg"/>
</dbReference>
<keyword evidence="1" id="KW-0805">Transcription regulation</keyword>
<dbReference type="SUPFAM" id="SSF46785">
    <property type="entry name" value="Winged helix' DNA-binding domain"/>
    <property type="match status" value="1"/>
</dbReference>
<dbReference type="PROSITE" id="PS50987">
    <property type="entry name" value="HTH_ARSR_2"/>
    <property type="match status" value="1"/>
</dbReference>
<dbReference type="GO" id="GO:0003677">
    <property type="term" value="F:DNA binding"/>
    <property type="evidence" value="ECO:0007669"/>
    <property type="project" value="UniProtKB-KW"/>
</dbReference>
<evidence type="ECO:0000256" key="1">
    <source>
        <dbReference type="ARBA" id="ARBA00023015"/>
    </source>
</evidence>
<dbReference type="PRINTS" id="PR00778">
    <property type="entry name" value="HTHARSR"/>
</dbReference>
<accession>A0A9Q7AR35</accession>
<dbReference type="InterPro" id="IPR036388">
    <property type="entry name" value="WH-like_DNA-bd_sf"/>
</dbReference>
<dbReference type="NCBIfam" id="NF033788">
    <property type="entry name" value="HTH_metalloreg"/>
    <property type="match status" value="1"/>
</dbReference>
<dbReference type="InterPro" id="IPR011991">
    <property type="entry name" value="ArsR-like_HTH"/>
</dbReference>
<feature type="domain" description="HTH arsR-type" evidence="4">
    <location>
        <begin position="1"/>
        <end position="98"/>
    </location>
</feature>
<keyword evidence="3" id="KW-0804">Transcription</keyword>
<dbReference type="EMBL" id="CP072943">
    <property type="protein sequence ID" value="QTX32481.1"/>
    <property type="molecule type" value="Genomic_DNA"/>
</dbReference>
<dbReference type="Pfam" id="PF01022">
    <property type="entry name" value="HTH_5"/>
    <property type="match status" value="1"/>
</dbReference>
<keyword evidence="6" id="KW-1185">Reference proteome</keyword>
<evidence type="ECO:0000256" key="2">
    <source>
        <dbReference type="ARBA" id="ARBA00023125"/>
    </source>
</evidence>
<organism evidence="5 6">
    <name type="scientific">Aminithiophilus ramosus</name>
    <dbReference type="NCBI Taxonomy" id="3029084"/>
    <lineage>
        <taxon>Bacteria</taxon>
        <taxon>Thermotogati</taxon>
        <taxon>Synergistota</taxon>
        <taxon>Synergistia</taxon>
        <taxon>Synergistales</taxon>
        <taxon>Aminithiophilaceae</taxon>
        <taxon>Aminithiophilus</taxon>
    </lineage>
</organism>
<reference evidence="6" key="1">
    <citation type="submission" date="2021-04" db="EMBL/GenBank/DDBJ databases">
        <title>A novel Synergistetes isolate from a pyrite-forming mixed culture.</title>
        <authorList>
            <person name="Bunk B."/>
            <person name="Sproer C."/>
            <person name="Spring S."/>
            <person name="Pester M."/>
        </authorList>
    </citation>
    <scope>NUCLEOTIDE SEQUENCE [LARGE SCALE GENOMIC DNA]</scope>
    <source>
        <strain evidence="6">J.5.4.2-T.3.5.2</strain>
    </source>
</reference>
<keyword evidence="2" id="KW-0238">DNA-binding</keyword>
<dbReference type="AlphaFoldDB" id="A0A9Q7AR35"/>
<dbReference type="KEGG" id="aram:KAR29_00580"/>
<name>A0A9Q7AR35_9BACT</name>
<dbReference type="CDD" id="cd00090">
    <property type="entry name" value="HTH_ARSR"/>
    <property type="match status" value="1"/>
</dbReference>
<dbReference type="GO" id="GO:0003700">
    <property type="term" value="F:DNA-binding transcription factor activity"/>
    <property type="evidence" value="ECO:0007669"/>
    <property type="project" value="InterPro"/>
</dbReference>
<dbReference type="Gene3D" id="1.10.10.10">
    <property type="entry name" value="Winged helix-like DNA-binding domain superfamily/Winged helix DNA-binding domain"/>
    <property type="match status" value="1"/>
</dbReference>
<dbReference type="PANTHER" id="PTHR33154:SF33">
    <property type="entry name" value="TRANSCRIPTIONAL REPRESSOR SDPR"/>
    <property type="match status" value="1"/>
</dbReference>
<proteinExistence type="predicted"/>
<evidence type="ECO:0000259" key="4">
    <source>
        <dbReference type="PROSITE" id="PS50987"/>
    </source>
</evidence>
<evidence type="ECO:0000256" key="3">
    <source>
        <dbReference type="ARBA" id="ARBA00023163"/>
    </source>
</evidence>
<dbReference type="InterPro" id="IPR036390">
    <property type="entry name" value="WH_DNA-bd_sf"/>
</dbReference>
<protein>
    <submittedName>
        <fullName evidence="5">Winged helix-turn-helix transcriptional regulator</fullName>
    </submittedName>
</protein>
<dbReference type="PANTHER" id="PTHR33154">
    <property type="entry name" value="TRANSCRIPTIONAL REGULATOR, ARSR FAMILY"/>
    <property type="match status" value="1"/>
</dbReference>
<gene>
    <name evidence="5" type="ORF">KAR29_00580</name>
</gene>